<feature type="transmembrane region" description="Helical" evidence="1">
    <location>
        <begin position="7"/>
        <end position="26"/>
    </location>
</feature>
<dbReference type="EMBL" id="QPMM01000015">
    <property type="protein sequence ID" value="RFS19195.1"/>
    <property type="molecule type" value="Genomic_DNA"/>
</dbReference>
<name>A0A3E1Y3D1_9BACT</name>
<sequence>MSRTAIIGILAAVLVIVCAFLPWSTIETRQLVFTGLNGKGSNYGEPGKMNIFLSVAAICLFLLRNRWLAIANLFISGFLAAWTFRNLLLYSRCEIGQCPTAGIALYVSFIAALVVFGCVLFTKMPSTPKR</sequence>
<feature type="transmembrane region" description="Helical" evidence="1">
    <location>
        <begin position="46"/>
        <end position="63"/>
    </location>
</feature>
<protein>
    <submittedName>
        <fullName evidence="2">Uncharacterized protein</fullName>
    </submittedName>
</protein>
<dbReference type="Proteomes" id="UP000260644">
    <property type="component" value="Unassembled WGS sequence"/>
</dbReference>
<comment type="caution">
    <text evidence="2">The sequence shown here is derived from an EMBL/GenBank/DDBJ whole genome shotgun (WGS) entry which is preliminary data.</text>
</comment>
<dbReference type="AlphaFoldDB" id="A0A3E1Y3D1"/>
<keyword evidence="1" id="KW-0812">Transmembrane</keyword>
<dbReference type="OrthoDB" id="678688at2"/>
<organism evidence="2 3">
    <name type="scientific">Chitinophaga silvatica</name>
    <dbReference type="NCBI Taxonomy" id="2282649"/>
    <lineage>
        <taxon>Bacteria</taxon>
        <taxon>Pseudomonadati</taxon>
        <taxon>Bacteroidota</taxon>
        <taxon>Chitinophagia</taxon>
        <taxon>Chitinophagales</taxon>
        <taxon>Chitinophagaceae</taxon>
        <taxon>Chitinophaga</taxon>
    </lineage>
</organism>
<gene>
    <name evidence="2" type="ORF">DVR12_24825</name>
</gene>
<feature type="transmembrane region" description="Helical" evidence="1">
    <location>
        <begin position="70"/>
        <end position="91"/>
    </location>
</feature>
<evidence type="ECO:0000313" key="2">
    <source>
        <dbReference type="EMBL" id="RFS19195.1"/>
    </source>
</evidence>
<feature type="transmembrane region" description="Helical" evidence="1">
    <location>
        <begin position="103"/>
        <end position="122"/>
    </location>
</feature>
<evidence type="ECO:0000256" key="1">
    <source>
        <dbReference type="SAM" id="Phobius"/>
    </source>
</evidence>
<keyword evidence="1" id="KW-1133">Transmembrane helix</keyword>
<dbReference type="RefSeq" id="WP_116978510.1">
    <property type="nucleotide sequence ID" value="NZ_QPMM01000015.1"/>
</dbReference>
<keyword evidence="1" id="KW-0472">Membrane</keyword>
<keyword evidence="3" id="KW-1185">Reference proteome</keyword>
<proteinExistence type="predicted"/>
<reference evidence="2 3" key="1">
    <citation type="submission" date="2018-07" db="EMBL/GenBank/DDBJ databases">
        <title>Chitinophaga K2CV101002-2 sp. nov., isolated from a monsoon evergreen broad-leaved forest soil.</title>
        <authorList>
            <person name="Lv Y."/>
        </authorList>
    </citation>
    <scope>NUCLEOTIDE SEQUENCE [LARGE SCALE GENOMIC DNA]</scope>
    <source>
        <strain evidence="2 3">GDMCC 1.1288</strain>
    </source>
</reference>
<evidence type="ECO:0000313" key="3">
    <source>
        <dbReference type="Proteomes" id="UP000260644"/>
    </source>
</evidence>
<accession>A0A3E1Y3D1</accession>